<evidence type="ECO:0000256" key="1">
    <source>
        <dbReference type="ARBA" id="ARBA00008894"/>
    </source>
</evidence>
<dbReference type="SUPFAM" id="SSF52058">
    <property type="entry name" value="L domain-like"/>
    <property type="match status" value="1"/>
</dbReference>
<dbReference type="InterPro" id="IPR055414">
    <property type="entry name" value="LRR_R13L4/SHOC2-like"/>
</dbReference>
<dbReference type="AlphaFoldDB" id="M8C527"/>
<evidence type="ECO:0000259" key="10">
    <source>
        <dbReference type="Pfam" id="PF23598"/>
    </source>
</evidence>
<evidence type="ECO:0000256" key="5">
    <source>
        <dbReference type="ARBA" id="ARBA00022821"/>
    </source>
</evidence>
<evidence type="ECO:0000256" key="3">
    <source>
        <dbReference type="ARBA" id="ARBA00022737"/>
    </source>
</evidence>
<dbReference type="Gene3D" id="1.10.8.430">
    <property type="entry name" value="Helical domain of apoptotic protease-activating factors"/>
    <property type="match status" value="1"/>
</dbReference>
<feature type="domain" description="Disease resistance protein winged helix" evidence="9">
    <location>
        <begin position="439"/>
        <end position="510"/>
    </location>
</feature>
<dbReference type="Pfam" id="PF23598">
    <property type="entry name" value="LRR_14"/>
    <property type="match status" value="1"/>
</dbReference>
<sequence>MERVLLSAVTGALKPVLEKMATLLGDEYKRFKGVRKEIKSLTNELTAMDAFLAKMAGDQDPDLQDKVWMNEVRELSYDMEDAIDDFMLVDDKDTKPDCFIEKIKSWLGKMKAQRRIAKEIQDLKKHIIEVGERNARYKTPKAFSKTREPFSNTSNSVLHSRALTIFEHASKLVGIDTPKAEIIKLLTKENGCISSQKVKIVSIIGSGGMGKTTLANQVYQELKEKFRCKAFVSVSRNPDMTNILRTILSEVSCQDYSHTEAGSIQQLIHKINNHIEEKRYFIVIDDIWDIETWDVIKYAFPMTRCGSIIITTTRMSDVAYSCRASIGGHVYIIRPLNIVHSRQLFHQRLFNSEEDCPSSLENVSNQILEKCDGMPLAIIAIFSLLANKGRTNDIWNKVKDSIGRVLKRDPSVDRMIQILSLSYFDLPPHLKGCLLYLSVFPEDSIIEKKGLIRRWIAEGFVCKEGMYTAYELGERYFNELVNRSLVQPGKLHRYDKVLNCRVHDIILDFILSKSIEENFVTFIGIPNLTIQTQRRVRRLSMQVEGKGNFVMPTSLILSHARSLSVFGQIVKIPSLVEFKHLRVVDFGGCSQLENHHLDNVGNLFQLRYLNISMTKISELPEQIRHLRCLEILNIRHTEVYDLPVGIVDLGKLAHLLVNPGIKFLDGIAKMRALESLKMVYADKQSRNFLQELGQLKNMRKLHLSHMDFAHEHNEIVASSLVKLCAHNLCSLTACNIDHKILLNRWCTSPPLNLQKLVIADCILPKVPDWVRPLVNLQKLRLEVESISPEDLCILGALPALVTLSFLRGREGQFSFEDTMLAVGSETGFRCLKTFTYVAQGDKMDLMFTAGCMSKLENLEIIFHGAFEDDESLCSPDDFRFGVENLSNLVTFRCVLRCSHIKVNTVDIVKASLERAVRTHPNNHLTLIYNHRFPGGSSW</sequence>
<keyword evidence="3" id="KW-0677">Repeat</keyword>
<dbReference type="GO" id="GO:0002758">
    <property type="term" value="P:innate immune response-activating signaling pathway"/>
    <property type="evidence" value="ECO:0007669"/>
    <property type="project" value="UniProtKB-ARBA"/>
</dbReference>
<dbReference type="FunFam" id="1.10.10.10:FF:000322">
    <property type="entry name" value="Probable disease resistance protein At1g63360"/>
    <property type="match status" value="1"/>
</dbReference>
<dbReference type="InterPro" id="IPR032675">
    <property type="entry name" value="LRR_dom_sf"/>
</dbReference>
<keyword evidence="2" id="KW-0433">Leucine-rich repeat</keyword>
<evidence type="ECO:0000259" key="7">
    <source>
        <dbReference type="Pfam" id="PF00931"/>
    </source>
</evidence>
<dbReference type="GO" id="GO:0043531">
    <property type="term" value="F:ADP binding"/>
    <property type="evidence" value="ECO:0007669"/>
    <property type="project" value="InterPro"/>
</dbReference>
<accession>M8C527</accession>
<protein>
    <submittedName>
        <fullName evidence="11">Disease resistance protein RPM1</fullName>
    </submittedName>
</protein>
<dbReference type="InterPro" id="IPR041118">
    <property type="entry name" value="Rx_N"/>
</dbReference>
<comment type="similarity">
    <text evidence="1">Belongs to the disease resistance NB-LRR family.</text>
</comment>
<feature type="domain" description="Disease resistance N-terminal" evidence="8">
    <location>
        <begin position="12"/>
        <end position="93"/>
    </location>
</feature>
<dbReference type="CDD" id="cd14798">
    <property type="entry name" value="RX-CC_like"/>
    <property type="match status" value="1"/>
</dbReference>
<dbReference type="SUPFAM" id="SSF52540">
    <property type="entry name" value="P-loop containing nucleoside triphosphate hydrolases"/>
    <property type="match status" value="1"/>
</dbReference>
<dbReference type="InterPro" id="IPR058922">
    <property type="entry name" value="WHD_DRP"/>
</dbReference>
<dbReference type="EnsemblPlants" id="EMT10228">
    <property type="protein sequence ID" value="EMT10228"/>
    <property type="gene ID" value="F775_33066"/>
</dbReference>
<keyword evidence="6" id="KW-0175">Coiled coil</keyword>
<dbReference type="Pfam" id="PF00931">
    <property type="entry name" value="NB-ARC"/>
    <property type="match status" value="1"/>
</dbReference>
<organism evidence="11">
    <name type="scientific">Aegilops tauschii</name>
    <name type="common">Tausch's goatgrass</name>
    <name type="synonym">Aegilops squarrosa</name>
    <dbReference type="NCBI Taxonomy" id="37682"/>
    <lineage>
        <taxon>Eukaryota</taxon>
        <taxon>Viridiplantae</taxon>
        <taxon>Streptophyta</taxon>
        <taxon>Embryophyta</taxon>
        <taxon>Tracheophyta</taxon>
        <taxon>Spermatophyta</taxon>
        <taxon>Magnoliopsida</taxon>
        <taxon>Liliopsida</taxon>
        <taxon>Poales</taxon>
        <taxon>Poaceae</taxon>
        <taxon>BOP clade</taxon>
        <taxon>Pooideae</taxon>
        <taxon>Triticodae</taxon>
        <taxon>Triticeae</taxon>
        <taxon>Triticinae</taxon>
        <taxon>Aegilops</taxon>
    </lineage>
</organism>
<evidence type="ECO:0000259" key="8">
    <source>
        <dbReference type="Pfam" id="PF18052"/>
    </source>
</evidence>
<dbReference type="InterPro" id="IPR027417">
    <property type="entry name" value="P-loop_NTPase"/>
</dbReference>
<dbReference type="Pfam" id="PF23559">
    <property type="entry name" value="WHD_DRP"/>
    <property type="match status" value="1"/>
</dbReference>
<dbReference type="Gene3D" id="1.20.5.4130">
    <property type="match status" value="1"/>
</dbReference>
<dbReference type="PANTHER" id="PTHR23155">
    <property type="entry name" value="DISEASE RESISTANCE PROTEIN RP"/>
    <property type="match status" value="1"/>
</dbReference>
<evidence type="ECO:0000259" key="9">
    <source>
        <dbReference type="Pfam" id="PF23559"/>
    </source>
</evidence>
<dbReference type="ExpressionAtlas" id="M8C527">
    <property type="expression patterns" value="baseline"/>
</dbReference>
<dbReference type="GO" id="GO:0042742">
    <property type="term" value="P:defense response to bacterium"/>
    <property type="evidence" value="ECO:0007669"/>
    <property type="project" value="UniProtKB-ARBA"/>
</dbReference>
<dbReference type="InterPro" id="IPR036388">
    <property type="entry name" value="WH-like_DNA-bd_sf"/>
</dbReference>
<dbReference type="PRINTS" id="PR00364">
    <property type="entry name" value="DISEASERSIST"/>
</dbReference>
<dbReference type="Gene3D" id="3.80.10.10">
    <property type="entry name" value="Ribonuclease Inhibitor"/>
    <property type="match status" value="1"/>
</dbReference>
<dbReference type="FunFam" id="3.40.50.300:FF:001091">
    <property type="entry name" value="Probable disease resistance protein At1g61300"/>
    <property type="match status" value="1"/>
</dbReference>
<feature type="domain" description="NB-ARC" evidence="7">
    <location>
        <begin position="195"/>
        <end position="350"/>
    </location>
</feature>
<keyword evidence="4" id="KW-0547">Nucleotide-binding</keyword>
<feature type="domain" description="Disease resistance R13L4/SHOC-2-like LRR" evidence="10">
    <location>
        <begin position="559"/>
        <end position="922"/>
    </location>
</feature>
<proteinExistence type="inferred from homology"/>
<dbReference type="InterPro" id="IPR038005">
    <property type="entry name" value="RX-like_CC"/>
</dbReference>
<reference evidence="11" key="1">
    <citation type="submission" date="2015-06" db="UniProtKB">
        <authorList>
            <consortium name="EnsemblPlants"/>
        </authorList>
    </citation>
    <scope>IDENTIFICATION</scope>
</reference>
<dbReference type="InterPro" id="IPR002182">
    <property type="entry name" value="NB-ARC"/>
</dbReference>
<dbReference type="GO" id="GO:0009626">
    <property type="term" value="P:plant-type hypersensitive response"/>
    <property type="evidence" value="ECO:0007669"/>
    <property type="project" value="UniProtKB-ARBA"/>
</dbReference>
<dbReference type="Gene3D" id="3.40.50.300">
    <property type="entry name" value="P-loop containing nucleotide triphosphate hydrolases"/>
    <property type="match status" value="1"/>
</dbReference>
<evidence type="ECO:0000313" key="11">
    <source>
        <dbReference type="EnsemblPlants" id="EMT10228"/>
    </source>
</evidence>
<evidence type="ECO:0000256" key="4">
    <source>
        <dbReference type="ARBA" id="ARBA00022741"/>
    </source>
</evidence>
<dbReference type="PANTHER" id="PTHR23155:SF1107">
    <property type="entry name" value="OS08G0373000 PROTEIN"/>
    <property type="match status" value="1"/>
</dbReference>
<dbReference type="Pfam" id="PF18052">
    <property type="entry name" value="Rx_N"/>
    <property type="match status" value="1"/>
</dbReference>
<dbReference type="Gene3D" id="1.10.10.10">
    <property type="entry name" value="Winged helix-like DNA-binding domain superfamily/Winged helix DNA-binding domain"/>
    <property type="match status" value="1"/>
</dbReference>
<evidence type="ECO:0000256" key="6">
    <source>
        <dbReference type="ARBA" id="ARBA00023054"/>
    </source>
</evidence>
<dbReference type="InterPro" id="IPR044974">
    <property type="entry name" value="Disease_R_plants"/>
</dbReference>
<keyword evidence="5" id="KW-0611">Plant defense</keyword>
<name>M8C527_AEGTA</name>
<dbReference type="InterPro" id="IPR042197">
    <property type="entry name" value="Apaf_helical"/>
</dbReference>
<evidence type="ECO:0000256" key="2">
    <source>
        <dbReference type="ARBA" id="ARBA00022614"/>
    </source>
</evidence>